<organism evidence="3 4">
    <name type="scientific">Pseudovirgaria hyperparasitica</name>
    <dbReference type="NCBI Taxonomy" id="470096"/>
    <lineage>
        <taxon>Eukaryota</taxon>
        <taxon>Fungi</taxon>
        <taxon>Dikarya</taxon>
        <taxon>Ascomycota</taxon>
        <taxon>Pezizomycotina</taxon>
        <taxon>Dothideomycetes</taxon>
        <taxon>Dothideomycetes incertae sedis</taxon>
        <taxon>Acrospermales</taxon>
        <taxon>Acrospermaceae</taxon>
        <taxon>Pseudovirgaria</taxon>
    </lineage>
</organism>
<dbReference type="GeneID" id="54489507"/>
<evidence type="ECO:0000259" key="2">
    <source>
        <dbReference type="Pfam" id="PF14622"/>
    </source>
</evidence>
<dbReference type="AlphaFoldDB" id="A0A6A6VW11"/>
<dbReference type="GO" id="GO:0006396">
    <property type="term" value="P:RNA processing"/>
    <property type="evidence" value="ECO:0007669"/>
    <property type="project" value="InterPro"/>
</dbReference>
<proteinExistence type="predicted"/>
<dbReference type="Gene3D" id="1.10.1520.10">
    <property type="entry name" value="Ribonuclease III domain"/>
    <property type="match status" value="1"/>
</dbReference>
<dbReference type="GO" id="GO:0003735">
    <property type="term" value="F:structural constituent of ribosome"/>
    <property type="evidence" value="ECO:0007669"/>
    <property type="project" value="InterPro"/>
</dbReference>
<sequence>MASRRPLQLLHSTSTSAIPQSRCPSLPNKRCISSTPARLYTPENEQELTAPRWKQTPKAMIAPVRLNPLTPNSHYVVNTEPKRLDKMYNQFLGPGSCDLLSEETKWLAVTHKSFDHGRRGFNDRLTFLGKRIVDLQASLAVLANGANQYPSAHPALDGLDFLTAERRKELVSPKKLYALGIKAGMRSAMRWKPRRTDNLSLSGEHTVINGTIYAIIGALALERGGEVANRMVRERILKPIGMIPEEEATV</sequence>
<name>A0A6A6VW11_9PEZI</name>
<dbReference type="Proteomes" id="UP000799437">
    <property type="component" value="Unassembled WGS sequence"/>
</dbReference>
<dbReference type="OrthoDB" id="2281895at2759"/>
<reference evidence="3" key="1">
    <citation type="journal article" date="2020" name="Stud. Mycol.">
        <title>101 Dothideomycetes genomes: a test case for predicting lifestyles and emergence of pathogens.</title>
        <authorList>
            <person name="Haridas S."/>
            <person name="Albert R."/>
            <person name="Binder M."/>
            <person name="Bloem J."/>
            <person name="Labutti K."/>
            <person name="Salamov A."/>
            <person name="Andreopoulos B."/>
            <person name="Baker S."/>
            <person name="Barry K."/>
            <person name="Bills G."/>
            <person name="Bluhm B."/>
            <person name="Cannon C."/>
            <person name="Castanera R."/>
            <person name="Culley D."/>
            <person name="Daum C."/>
            <person name="Ezra D."/>
            <person name="Gonzalez J."/>
            <person name="Henrissat B."/>
            <person name="Kuo A."/>
            <person name="Liang C."/>
            <person name="Lipzen A."/>
            <person name="Lutzoni F."/>
            <person name="Magnuson J."/>
            <person name="Mondo S."/>
            <person name="Nolan M."/>
            <person name="Ohm R."/>
            <person name="Pangilinan J."/>
            <person name="Park H.-J."/>
            <person name="Ramirez L."/>
            <person name="Alfaro M."/>
            <person name="Sun H."/>
            <person name="Tritt A."/>
            <person name="Yoshinaga Y."/>
            <person name="Zwiers L.-H."/>
            <person name="Turgeon B."/>
            <person name="Goodwin S."/>
            <person name="Spatafora J."/>
            <person name="Crous P."/>
            <person name="Grigoriev I."/>
        </authorList>
    </citation>
    <scope>NUCLEOTIDE SEQUENCE</scope>
    <source>
        <strain evidence="3">CBS 121739</strain>
    </source>
</reference>
<gene>
    <name evidence="3" type="ORF">EJ05DRAFT_513699</name>
</gene>
<dbReference type="CDD" id="cd00593">
    <property type="entry name" value="RIBOc"/>
    <property type="match status" value="1"/>
</dbReference>
<dbReference type="PANTHER" id="PTHR28160:SF1">
    <property type="entry name" value="LARGE RIBOSOMAL SUBUNIT PROTEIN ML57"/>
    <property type="match status" value="1"/>
</dbReference>
<dbReference type="GO" id="GO:0005762">
    <property type="term" value="C:mitochondrial large ribosomal subunit"/>
    <property type="evidence" value="ECO:0007669"/>
    <property type="project" value="InterPro"/>
</dbReference>
<dbReference type="EMBL" id="ML996579">
    <property type="protein sequence ID" value="KAF2754772.1"/>
    <property type="molecule type" value="Genomic_DNA"/>
</dbReference>
<evidence type="ECO:0000313" key="4">
    <source>
        <dbReference type="Proteomes" id="UP000799437"/>
    </source>
</evidence>
<dbReference type="FunFam" id="1.10.1520.10:FF:000018">
    <property type="entry name" value="RNase III domain protein"/>
    <property type="match status" value="1"/>
</dbReference>
<dbReference type="RefSeq" id="XP_033597223.1">
    <property type="nucleotide sequence ID" value="XM_033748453.1"/>
</dbReference>
<protein>
    <submittedName>
        <fullName evidence="3">RNase III domain protein</fullName>
    </submittedName>
</protein>
<dbReference type="GO" id="GO:0032543">
    <property type="term" value="P:mitochondrial translation"/>
    <property type="evidence" value="ECO:0007669"/>
    <property type="project" value="InterPro"/>
</dbReference>
<dbReference type="Pfam" id="PF14622">
    <property type="entry name" value="Ribonucleas_3_3"/>
    <property type="match status" value="1"/>
</dbReference>
<keyword evidence="4" id="KW-1185">Reference proteome</keyword>
<dbReference type="SUPFAM" id="SSF69065">
    <property type="entry name" value="RNase III domain-like"/>
    <property type="match status" value="1"/>
</dbReference>
<evidence type="ECO:0000313" key="3">
    <source>
        <dbReference type="EMBL" id="KAF2754772.1"/>
    </source>
</evidence>
<feature type="compositionally biased region" description="Polar residues" evidence="1">
    <location>
        <begin position="10"/>
        <end position="23"/>
    </location>
</feature>
<feature type="domain" description="RNase III" evidence="2">
    <location>
        <begin position="102"/>
        <end position="239"/>
    </location>
</feature>
<dbReference type="InterPro" id="IPR040030">
    <property type="entry name" value="Ribosomal_mL57"/>
</dbReference>
<accession>A0A6A6VW11</accession>
<evidence type="ECO:0000256" key="1">
    <source>
        <dbReference type="SAM" id="MobiDB-lite"/>
    </source>
</evidence>
<dbReference type="GO" id="GO:0004525">
    <property type="term" value="F:ribonuclease III activity"/>
    <property type="evidence" value="ECO:0007669"/>
    <property type="project" value="InterPro"/>
</dbReference>
<dbReference type="InterPro" id="IPR000999">
    <property type="entry name" value="RNase_III_dom"/>
</dbReference>
<dbReference type="InterPro" id="IPR036389">
    <property type="entry name" value="RNase_III_sf"/>
</dbReference>
<feature type="region of interest" description="Disordered" evidence="1">
    <location>
        <begin position="1"/>
        <end position="26"/>
    </location>
</feature>
<dbReference type="PANTHER" id="PTHR28160">
    <property type="entry name" value="54S RIBOSOMAL PROTEIN L15, MITOCHONDRIAL"/>
    <property type="match status" value="1"/>
</dbReference>